<evidence type="ECO:0000256" key="6">
    <source>
        <dbReference type="ARBA" id="ARBA00022605"/>
    </source>
</evidence>
<dbReference type="HAMAP" id="MF_00135">
    <property type="entry name" value="PRAI"/>
    <property type="match status" value="1"/>
</dbReference>
<comment type="caution">
    <text evidence="12">The sequence shown here is derived from an EMBL/GenBank/DDBJ whole genome shotgun (WGS) entry which is preliminary data.</text>
</comment>
<evidence type="ECO:0000256" key="8">
    <source>
        <dbReference type="ARBA" id="ARBA00023141"/>
    </source>
</evidence>
<dbReference type="NCBIfam" id="NF002298">
    <property type="entry name" value="PRK01222.1-4"/>
    <property type="match status" value="1"/>
</dbReference>
<evidence type="ECO:0000259" key="11">
    <source>
        <dbReference type="Pfam" id="PF00697"/>
    </source>
</evidence>
<dbReference type="Gene3D" id="3.20.20.70">
    <property type="entry name" value="Aldolase class I"/>
    <property type="match status" value="1"/>
</dbReference>
<dbReference type="InterPro" id="IPR013785">
    <property type="entry name" value="Aldolase_TIM"/>
</dbReference>
<evidence type="ECO:0000256" key="5">
    <source>
        <dbReference type="ARBA" id="ARBA00022272"/>
    </source>
</evidence>
<dbReference type="FunFam" id="3.20.20.70:FF:000075">
    <property type="entry name" value="Tryptophan biosynthesis protein TRP1"/>
    <property type="match status" value="1"/>
</dbReference>
<keyword evidence="9 10" id="KW-0413">Isomerase</keyword>
<dbReference type="SUPFAM" id="SSF51366">
    <property type="entry name" value="Ribulose-phoshate binding barrel"/>
    <property type="match status" value="1"/>
</dbReference>
<evidence type="ECO:0000256" key="10">
    <source>
        <dbReference type="HAMAP-Rule" id="MF_00135"/>
    </source>
</evidence>
<evidence type="ECO:0000256" key="2">
    <source>
        <dbReference type="ARBA" id="ARBA00004664"/>
    </source>
</evidence>
<keyword evidence="8 10" id="KW-0057">Aromatic amino acid biosynthesis</keyword>
<dbReference type="EC" id="5.3.1.24" evidence="4 10"/>
<dbReference type="Pfam" id="PF00697">
    <property type="entry name" value="PRAI"/>
    <property type="match status" value="1"/>
</dbReference>
<dbReference type="InterPro" id="IPR001240">
    <property type="entry name" value="PRAI_dom"/>
</dbReference>
<keyword evidence="6 10" id="KW-0028">Amino-acid biosynthesis</keyword>
<gene>
    <name evidence="10" type="primary">trpF</name>
    <name evidence="12" type="ORF">B9G39_13785</name>
</gene>
<accession>A0A4V1INP2</accession>
<dbReference type="GO" id="GO:0004640">
    <property type="term" value="F:phosphoribosylanthranilate isomerase activity"/>
    <property type="evidence" value="ECO:0007669"/>
    <property type="project" value="UniProtKB-UniRule"/>
</dbReference>
<evidence type="ECO:0000256" key="9">
    <source>
        <dbReference type="ARBA" id="ARBA00023235"/>
    </source>
</evidence>
<keyword evidence="7 10" id="KW-0822">Tryptophan biosynthesis</keyword>
<dbReference type="NCBIfam" id="NF002299">
    <property type="entry name" value="PRK01222.1-6"/>
    <property type="match status" value="1"/>
</dbReference>
<comment type="similarity">
    <text evidence="3 10">Belongs to the TrpF family.</text>
</comment>
<organism evidence="12 13">
    <name type="scientific">Zooshikella ganghwensis</name>
    <dbReference type="NCBI Taxonomy" id="202772"/>
    <lineage>
        <taxon>Bacteria</taxon>
        <taxon>Pseudomonadati</taxon>
        <taxon>Pseudomonadota</taxon>
        <taxon>Gammaproteobacteria</taxon>
        <taxon>Oceanospirillales</taxon>
        <taxon>Zooshikellaceae</taxon>
        <taxon>Zooshikella</taxon>
    </lineage>
</organism>
<protein>
    <recommendedName>
        <fullName evidence="5 10">N-(5'-phosphoribosyl)anthranilate isomerase</fullName>
        <shortName evidence="10">PRAI</shortName>
        <ecNumber evidence="4 10">5.3.1.24</ecNumber>
    </recommendedName>
</protein>
<evidence type="ECO:0000313" key="13">
    <source>
        <dbReference type="Proteomes" id="UP000257039"/>
    </source>
</evidence>
<dbReference type="Proteomes" id="UP000257039">
    <property type="component" value="Unassembled WGS sequence"/>
</dbReference>
<keyword evidence="13" id="KW-1185">Reference proteome</keyword>
<evidence type="ECO:0000256" key="1">
    <source>
        <dbReference type="ARBA" id="ARBA00001164"/>
    </source>
</evidence>
<dbReference type="InterPro" id="IPR044643">
    <property type="entry name" value="TrpF_fam"/>
</dbReference>
<dbReference type="AlphaFoldDB" id="A0A4V1INP2"/>
<dbReference type="RefSeq" id="WP_094787576.1">
    <property type="nucleotide sequence ID" value="NZ_NDXW01000001.1"/>
</dbReference>
<evidence type="ECO:0000256" key="7">
    <source>
        <dbReference type="ARBA" id="ARBA00022822"/>
    </source>
</evidence>
<dbReference type="PANTHER" id="PTHR42894">
    <property type="entry name" value="N-(5'-PHOSPHORIBOSYL)ANTHRANILATE ISOMERASE"/>
    <property type="match status" value="1"/>
</dbReference>
<dbReference type="GO" id="GO:0000162">
    <property type="term" value="P:L-tryptophan biosynthetic process"/>
    <property type="evidence" value="ECO:0007669"/>
    <property type="project" value="UniProtKB-UniRule"/>
</dbReference>
<dbReference type="UniPathway" id="UPA00035">
    <property type="reaction ID" value="UER00042"/>
</dbReference>
<evidence type="ECO:0000256" key="3">
    <source>
        <dbReference type="ARBA" id="ARBA00007571"/>
    </source>
</evidence>
<dbReference type="EMBL" id="NDXW01000001">
    <property type="protein sequence ID" value="RDH44421.1"/>
    <property type="molecule type" value="Genomic_DNA"/>
</dbReference>
<proteinExistence type="inferred from homology"/>
<evidence type="ECO:0000256" key="4">
    <source>
        <dbReference type="ARBA" id="ARBA00012572"/>
    </source>
</evidence>
<dbReference type="CDD" id="cd00405">
    <property type="entry name" value="PRAI"/>
    <property type="match status" value="1"/>
</dbReference>
<sequence length="207" mass="22200">MKPRTRIKICGITQPDDAAYAVAAGVDAIGLVFYPKSPRAVSVAQAQAIVSKVPGFVTVTGLFVDASAAYIWQHLEAIPLGLLQFHGNESVHFCEKFKRPYIKAIRVRPGMDIRAAIGQYKTACGILLDSYQPGVPGGTGICFDWQAIPDDLDQPLIIAGGLNPDNVQQAIQSLQPFAVDVSGGVEKSKGVKDHQKILAFVREVASV</sequence>
<dbReference type="PANTHER" id="PTHR42894:SF1">
    <property type="entry name" value="N-(5'-PHOSPHORIBOSYL)ANTHRANILATE ISOMERASE"/>
    <property type="match status" value="1"/>
</dbReference>
<evidence type="ECO:0000313" key="12">
    <source>
        <dbReference type="EMBL" id="RDH44421.1"/>
    </source>
</evidence>
<dbReference type="InterPro" id="IPR011060">
    <property type="entry name" value="RibuloseP-bd_barrel"/>
</dbReference>
<reference evidence="12 13" key="1">
    <citation type="submission" date="2017-04" db="EMBL/GenBank/DDBJ databases">
        <title>Draft genome sequence of Zooshikella ganghwensis VG4 isolated from Red Sea sediments.</title>
        <authorList>
            <person name="Rehman Z."/>
            <person name="Alam I."/>
            <person name="Kamau A."/>
            <person name="Bajic V."/>
            <person name="Leiknes T."/>
        </authorList>
    </citation>
    <scope>NUCLEOTIDE SEQUENCE [LARGE SCALE GENOMIC DNA]</scope>
    <source>
        <strain evidence="12 13">VG4</strain>
    </source>
</reference>
<name>A0A4V1INP2_9GAMM</name>
<feature type="domain" description="N-(5'phosphoribosyl) anthranilate isomerase (PRAI)" evidence="11">
    <location>
        <begin position="7"/>
        <end position="202"/>
    </location>
</feature>
<comment type="pathway">
    <text evidence="2 10">Amino-acid biosynthesis; L-tryptophan biosynthesis; L-tryptophan from chorismate: step 3/5.</text>
</comment>
<comment type="catalytic activity">
    <reaction evidence="1 10">
        <text>N-(5-phospho-beta-D-ribosyl)anthranilate = 1-(2-carboxyphenylamino)-1-deoxy-D-ribulose 5-phosphate</text>
        <dbReference type="Rhea" id="RHEA:21540"/>
        <dbReference type="ChEBI" id="CHEBI:18277"/>
        <dbReference type="ChEBI" id="CHEBI:58613"/>
        <dbReference type="EC" id="5.3.1.24"/>
    </reaction>
</comment>